<name>A0A732D3D3_SALDU</name>
<proteinExistence type="predicted"/>
<gene>
    <name evidence="1" type="ORF">G4G51_004763</name>
</gene>
<evidence type="ECO:0000313" key="1">
    <source>
        <dbReference type="EMBL" id="HAE4980091.1"/>
    </source>
</evidence>
<accession>A0A732D3D3</accession>
<dbReference type="AlphaFoldDB" id="A0A732D3D3"/>
<dbReference type="EMBL" id="DAASCL010000097">
    <property type="protein sequence ID" value="HAE4980091.1"/>
    <property type="molecule type" value="Genomic_DNA"/>
</dbReference>
<comment type="caution">
    <text evidence="1">The sequence shown here is derived from an EMBL/GenBank/DDBJ whole genome shotgun (WGS) entry which is preliminary data.</text>
</comment>
<organism evidence="1">
    <name type="scientific">Salmonella dublin</name>
    <dbReference type="NCBI Taxonomy" id="98360"/>
    <lineage>
        <taxon>Bacteria</taxon>
        <taxon>Pseudomonadati</taxon>
        <taxon>Pseudomonadota</taxon>
        <taxon>Gammaproteobacteria</taxon>
        <taxon>Enterobacterales</taxon>
        <taxon>Enterobacteriaceae</taxon>
        <taxon>Salmonella</taxon>
    </lineage>
</organism>
<protein>
    <submittedName>
        <fullName evidence="1">Uncharacterized protein</fullName>
    </submittedName>
</protein>
<reference evidence="1" key="1">
    <citation type="journal article" date="2018" name="Genome Biol.">
        <title>SKESA: strategic k-mer extension for scrupulous assemblies.</title>
        <authorList>
            <person name="Souvorov A."/>
            <person name="Agarwala R."/>
            <person name="Lipman D.J."/>
        </authorList>
    </citation>
    <scope>NUCLEOTIDE SEQUENCE</scope>
    <source>
        <strain evidence="1">10-1049</strain>
    </source>
</reference>
<reference evidence="1" key="2">
    <citation type="submission" date="2018-07" db="EMBL/GenBank/DDBJ databases">
        <authorList>
            <consortium name="NCBI Pathogen Detection Project"/>
        </authorList>
    </citation>
    <scope>NUCLEOTIDE SEQUENCE</scope>
    <source>
        <strain evidence="1">10-1049</strain>
    </source>
</reference>
<sequence length="117" mass="13825">MIIKEQTILGKKFIISIANINNSHIADYAKKEITYRFLKVVRLMVMDSDFKFSRPNQKGVKTLVKFNTTNKANYNHAIYFTNKEMKKHIDQLIENSMKEIIEYKRGEICQYSTNLIQ</sequence>